<gene>
    <name evidence="1" type="ORF">YBT1518_14615</name>
</gene>
<reference evidence="1 2" key="1">
    <citation type="submission" date="2013-05" db="EMBL/GenBank/DDBJ databases">
        <title>Complete genome sequence of Bacillus thuringiensis YBT-1518, a typical strain with high toxicity to nematode.</title>
        <authorList>
            <person name="Wang P."/>
            <person name="Zhang C."/>
            <person name="Guo M."/>
            <person name="Guo S."/>
            <person name="Zhu Y."/>
            <person name="Zheng J."/>
            <person name="Zhu L."/>
            <person name="Ruan L."/>
            <person name="Peng D."/>
            <person name="Sun M."/>
        </authorList>
    </citation>
    <scope>NUCLEOTIDE SEQUENCE [LARGE SCALE GENOMIC DNA]</scope>
    <source>
        <strain evidence="1 2">YBT-1518</strain>
    </source>
</reference>
<dbReference type="Proteomes" id="UP000018566">
    <property type="component" value="Chromosome"/>
</dbReference>
<dbReference type="KEGG" id="bthu:YBT1518_14615"/>
<organism evidence="1 2">
    <name type="scientific">Bacillus thuringiensis YBT-1518</name>
    <dbReference type="NCBI Taxonomy" id="529122"/>
    <lineage>
        <taxon>Bacteria</taxon>
        <taxon>Bacillati</taxon>
        <taxon>Bacillota</taxon>
        <taxon>Bacilli</taxon>
        <taxon>Bacillales</taxon>
        <taxon>Bacillaceae</taxon>
        <taxon>Bacillus</taxon>
        <taxon>Bacillus cereus group</taxon>
    </lineage>
</organism>
<accession>A0A9W3KHZ7</accession>
<sequence length="42" mass="5044">MQVIEEYVEIDIAVVLQRTNETHLESIDSYKTPYFLYFSTKE</sequence>
<evidence type="ECO:0000313" key="1">
    <source>
        <dbReference type="EMBL" id="AHA72091.1"/>
    </source>
</evidence>
<proteinExistence type="predicted"/>
<name>A0A9W3KHZ7_BACTU</name>
<protein>
    <submittedName>
        <fullName evidence="1">Uncharacterized protein</fullName>
    </submittedName>
</protein>
<dbReference type="AlphaFoldDB" id="A0A9W3KHZ7"/>
<evidence type="ECO:0000313" key="2">
    <source>
        <dbReference type="Proteomes" id="UP000018566"/>
    </source>
</evidence>
<dbReference type="EMBL" id="CP005935">
    <property type="protein sequence ID" value="AHA72091.1"/>
    <property type="molecule type" value="Genomic_DNA"/>
</dbReference>